<feature type="domain" description="Tyr recombinase" evidence="3">
    <location>
        <begin position="179"/>
        <end position="358"/>
    </location>
</feature>
<dbReference type="InterPro" id="IPR013762">
    <property type="entry name" value="Integrase-like_cat_sf"/>
</dbReference>
<dbReference type="PROSITE" id="PS51898">
    <property type="entry name" value="TYR_RECOMBINASE"/>
    <property type="match status" value="1"/>
</dbReference>
<accession>A0A178XM12</accession>
<dbReference type="InterPro" id="IPR011010">
    <property type="entry name" value="DNA_brk_join_enz"/>
</dbReference>
<dbReference type="RefSeq" id="WP_064244265.1">
    <property type="nucleotide sequence ID" value="NZ_LPUX01000065.1"/>
</dbReference>
<evidence type="ECO:0000313" key="5">
    <source>
        <dbReference type="Proteomes" id="UP000094025"/>
    </source>
</evidence>
<sequence length="375" mass="43603">MSVYKPSGTPYYHYDFWINGERFHGSTKSANRREAAAIERQLKERANEEIKERAKSGKAPMTFNAAAGRYWLESGQFLKHADRYFAKIKRLVDYFGKEARLDEIDDTAVAALVAYRRQQPRWGKAKLKTVENRTVTNATINREVLEPMKKIFRRARTLWHCSLPLEPHWREHWLKEPKERVRELREDERIALDAAMRPDYMPWYLFAHLSGRRLSETLIEWKHIDEEAGVIATPGKGDTVARTPLTPSIRALLEPLKGHHPTYVFTFIAQRNLRKKSLVKGQRYPIKPSNVQTVWRRCRAKAGVTDFRFHDHRHDRATKLLRQTRNLKLVQLALNHANIATTAKYAHVMQEDLAAALEESAKSRNSSRSDEALVS</sequence>
<organism evidence="4 5">
    <name type="scientific">Sinorhizobium glycinis</name>
    <dbReference type="NCBI Taxonomy" id="1472378"/>
    <lineage>
        <taxon>Bacteria</taxon>
        <taxon>Pseudomonadati</taxon>
        <taxon>Pseudomonadota</taxon>
        <taxon>Alphaproteobacteria</taxon>
        <taxon>Hyphomicrobiales</taxon>
        <taxon>Rhizobiaceae</taxon>
        <taxon>Sinorhizobium/Ensifer group</taxon>
        <taxon>Sinorhizobium</taxon>
    </lineage>
</organism>
<comment type="caution">
    <text evidence="4">The sequence shown here is derived from an EMBL/GenBank/DDBJ whole genome shotgun (WGS) entry which is preliminary data.</text>
</comment>
<dbReference type="InterPro" id="IPR050090">
    <property type="entry name" value="Tyrosine_recombinase_XerCD"/>
</dbReference>
<dbReference type="SUPFAM" id="SSF56349">
    <property type="entry name" value="DNA breaking-rejoining enzymes"/>
    <property type="match status" value="1"/>
</dbReference>
<dbReference type="OrthoDB" id="7615137at2"/>
<name>A0A178XM12_9HYPH</name>
<dbReference type="PANTHER" id="PTHR30349">
    <property type="entry name" value="PHAGE INTEGRASE-RELATED"/>
    <property type="match status" value="1"/>
</dbReference>
<keyword evidence="5" id="KW-1185">Reference proteome</keyword>
<proteinExistence type="predicted"/>
<dbReference type="STRING" id="1472378.AU381_16820"/>
<evidence type="ECO:0000259" key="3">
    <source>
        <dbReference type="PROSITE" id="PS51898"/>
    </source>
</evidence>
<evidence type="ECO:0000313" key="4">
    <source>
        <dbReference type="EMBL" id="OAP35843.1"/>
    </source>
</evidence>
<dbReference type="EMBL" id="LPUX01000065">
    <property type="protein sequence ID" value="OAP35843.1"/>
    <property type="molecule type" value="Genomic_DNA"/>
</dbReference>
<keyword evidence="1" id="KW-0229">DNA integration</keyword>
<dbReference type="Pfam" id="PF00589">
    <property type="entry name" value="Phage_integrase"/>
    <property type="match status" value="1"/>
</dbReference>
<dbReference type="InterPro" id="IPR002104">
    <property type="entry name" value="Integrase_catalytic"/>
</dbReference>
<evidence type="ECO:0000256" key="2">
    <source>
        <dbReference type="ARBA" id="ARBA00023172"/>
    </source>
</evidence>
<evidence type="ECO:0000256" key="1">
    <source>
        <dbReference type="ARBA" id="ARBA00022908"/>
    </source>
</evidence>
<keyword evidence="2" id="KW-0233">DNA recombination</keyword>
<dbReference type="Gene3D" id="1.10.443.10">
    <property type="entry name" value="Intergrase catalytic core"/>
    <property type="match status" value="1"/>
</dbReference>
<dbReference type="Proteomes" id="UP000094025">
    <property type="component" value="Unassembled WGS sequence"/>
</dbReference>
<gene>
    <name evidence="4" type="ORF">AU381_16820</name>
</gene>
<protein>
    <recommendedName>
        <fullName evidence="3">Tyr recombinase domain-containing protein</fullName>
    </recommendedName>
</protein>
<dbReference type="AlphaFoldDB" id="A0A178XM12"/>
<dbReference type="GO" id="GO:0003677">
    <property type="term" value="F:DNA binding"/>
    <property type="evidence" value="ECO:0007669"/>
    <property type="project" value="InterPro"/>
</dbReference>
<dbReference type="GO" id="GO:0015074">
    <property type="term" value="P:DNA integration"/>
    <property type="evidence" value="ECO:0007669"/>
    <property type="project" value="UniProtKB-KW"/>
</dbReference>
<dbReference type="PANTHER" id="PTHR30349:SF64">
    <property type="entry name" value="PROPHAGE INTEGRASE INTD-RELATED"/>
    <property type="match status" value="1"/>
</dbReference>
<reference evidence="4 5" key="1">
    <citation type="journal article" date="2016" name="Int. J. Syst. Evol. Microbiol.">
        <title>Ensifer glycinis sp. nov., an novel rhizobial species associated with Glycine spp.</title>
        <authorList>
            <person name="Yan H."/>
            <person name="Yan J."/>
            <person name="Sui X.H."/>
            <person name="Wang E.T."/>
            <person name="Chen W.X."/>
            <person name="Zhang X.X."/>
            <person name="Chen W.F."/>
        </authorList>
    </citation>
    <scope>NUCLEOTIDE SEQUENCE [LARGE SCALE GENOMIC DNA]</scope>
    <source>
        <strain evidence="4 5">CCBAU 23380</strain>
    </source>
</reference>
<dbReference type="GO" id="GO:0006310">
    <property type="term" value="P:DNA recombination"/>
    <property type="evidence" value="ECO:0007669"/>
    <property type="project" value="UniProtKB-KW"/>
</dbReference>